<dbReference type="InterPro" id="IPR048532">
    <property type="entry name" value="ea8_5-like_sf"/>
</dbReference>
<dbReference type="EMBL" id="JAOWKZ010000004">
    <property type="protein sequence ID" value="MCV2873848.1"/>
    <property type="molecule type" value="Genomic_DNA"/>
</dbReference>
<evidence type="ECO:0000313" key="2">
    <source>
        <dbReference type="Proteomes" id="UP001652564"/>
    </source>
</evidence>
<dbReference type="RefSeq" id="WP_263741447.1">
    <property type="nucleotide sequence ID" value="NZ_JAOWKZ010000004.1"/>
</dbReference>
<gene>
    <name evidence="1" type="ORF">OEZ71_16235</name>
</gene>
<comment type="caution">
    <text evidence="1">The sequence shown here is derived from an EMBL/GenBank/DDBJ whole genome shotgun (WGS) entry which is preliminary data.</text>
</comment>
<organism evidence="1 2">
    <name type="scientific">Albidovulum litorale</name>
    <dbReference type="NCBI Taxonomy" id="2984134"/>
    <lineage>
        <taxon>Bacteria</taxon>
        <taxon>Pseudomonadati</taxon>
        <taxon>Pseudomonadota</taxon>
        <taxon>Alphaproteobacteria</taxon>
        <taxon>Rhodobacterales</taxon>
        <taxon>Paracoccaceae</taxon>
        <taxon>Albidovulum</taxon>
    </lineage>
</organism>
<keyword evidence="2" id="KW-1185">Reference proteome</keyword>
<protein>
    <submittedName>
        <fullName evidence="1">Uncharacterized protein</fullName>
    </submittedName>
</protein>
<sequence length="109" mass="12133">MMVDDKNPALAAVYLVSQGKLEQCEVHGGIYDGGFWGLEADFWRFAMADRYRGDCGPIPWAAEPEAREFTNLIKEAYEEYRGDCCAYCAKKLSVLSLAPLTNPDSMDAP</sequence>
<dbReference type="Gene3D" id="1.10.10.1920">
    <property type="match status" value="1"/>
</dbReference>
<accession>A0ABT2ZRS9</accession>
<name>A0ABT2ZRS9_9RHOB</name>
<dbReference type="Proteomes" id="UP001652564">
    <property type="component" value="Unassembled WGS sequence"/>
</dbReference>
<evidence type="ECO:0000313" key="1">
    <source>
        <dbReference type="EMBL" id="MCV2873848.1"/>
    </source>
</evidence>
<proteinExistence type="predicted"/>
<reference evidence="1 2" key="1">
    <citation type="submission" date="2022-10" db="EMBL/GenBank/DDBJ databases">
        <title>Defluviimonas sp. nov., isolated from ocean surface sediments.</title>
        <authorList>
            <person name="He W."/>
            <person name="Wang L."/>
            <person name="Zhang D.-F."/>
        </authorList>
    </citation>
    <scope>NUCLEOTIDE SEQUENCE [LARGE SCALE GENOMIC DNA]</scope>
    <source>
        <strain evidence="1 2">WL0050</strain>
    </source>
</reference>